<dbReference type="AlphaFoldDB" id="A0A8T4KQS5"/>
<evidence type="ECO:0000313" key="2">
    <source>
        <dbReference type="Proteomes" id="UP000677687"/>
    </source>
</evidence>
<reference evidence="1" key="2">
    <citation type="submission" date="2021-05" db="EMBL/GenBank/DDBJ databases">
        <title>Protein family content uncovers lineage relationships and bacterial pathway maintenance mechanisms in DPANN archaea.</title>
        <authorList>
            <person name="Castelle C.J."/>
            <person name="Meheust R."/>
            <person name="Jaffe A.L."/>
            <person name="Seitz K."/>
            <person name="Gong X."/>
            <person name="Baker B.J."/>
            <person name="Banfield J.F."/>
        </authorList>
    </citation>
    <scope>NUCLEOTIDE SEQUENCE</scope>
    <source>
        <strain evidence="1">RIFCSPHIGHO2_01_FULL_AR10_44_11</strain>
    </source>
</reference>
<dbReference type="Proteomes" id="UP000677687">
    <property type="component" value="Unassembled WGS sequence"/>
</dbReference>
<sequence length="83" mass="10077">MNITLSVSGELETLVKSHRQIKWTEIAREAIRTEAERMKKLEILQKYMERAPITQEEWEWMDIIDWHPVDELQYKKSFIEKSL</sequence>
<comment type="caution">
    <text evidence="1">The sequence shown here is derived from an EMBL/GenBank/DDBJ whole genome shotgun (WGS) entry which is preliminary data.</text>
</comment>
<dbReference type="EMBL" id="JAGVWD010000037">
    <property type="protein sequence ID" value="MBS3057468.1"/>
    <property type="molecule type" value="Genomic_DNA"/>
</dbReference>
<organism evidence="1 2">
    <name type="scientific">Candidatus Iainarchaeum sp</name>
    <dbReference type="NCBI Taxonomy" id="3101447"/>
    <lineage>
        <taxon>Archaea</taxon>
        <taxon>Candidatus Iainarchaeota</taxon>
        <taxon>Candidatus Iainarchaeia</taxon>
        <taxon>Candidatus Iainarchaeales</taxon>
        <taxon>Candidatus Iainarchaeaceae</taxon>
        <taxon>Candidatus Iainarchaeum</taxon>
    </lineage>
</organism>
<protein>
    <submittedName>
        <fullName evidence="1">Uncharacterized protein</fullName>
    </submittedName>
</protein>
<name>A0A8T4KQS5_9ARCH</name>
<accession>A0A8T4KQS5</accession>
<feature type="non-terminal residue" evidence="1">
    <location>
        <position position="83"/>
    </location>
</feature>
<proteinExistence type="predicted"/>
<evidence type="ECO:0000313" key="1">
    <source>
        <dbReference type="EMBL" id="MBS3057468.1"/>
    </source>
</evidence>
<reference evidence="1" key="1">
    <citation type="submission" date="2021-03" db="EMBL/GenBank/DDBJ databases">
        <authorList>
            <person name="Jaffe A."/>
        </authorList>
    </citation>
    <scope>NUCLEOTIDE SEQUENCE</scope>
    <source>
        <strain evidence="1">RIFCSPHIGHO2_01_FULL_AR10_44_11</strain>
    </source>
</reference>
<gene>
    <name evidence="1" type="ORF">J4415_02460</name>
</gene>